<feature type="chain" id="PRO_5007898270" description="SLH domain-containing protein" evidence="1">
    <location>
        <begin position="18"/>
        <end position="421"/>
    </location>
</feature>
<protein>
    <recommendedName>
        <fullName evidence="2">SLH domain-containing protein</fullName>
    </recommendedName>
</protein>
<dbReference type="InterPro" id="IPR051465">
    <property type="entry name" value="Cell_Envelope_Struct_Comp"/>
</dbReference>
<dbReference type="AlphaFoldDB" id="A0A168JXR5"/>
<comment type="caution">
    <text evidence="3">The sequence shown here is derived from an EMBL/GenBank/DDBJ whole genome shotgun (WGS) entry which is preliminary data.</text>
</comment>
<dbReference type="PANTHER" id="PTHR43308">
    <property type="entry name" value="OUTER MEMBRANE PROTEIN ALPHA-RELATED"/>
    <property type="match status" value="1"/>
</dbReference>
<proteinExistence type="predicted"/>
<evidence type="ECO:0000313" key="4">
    <source>
        <dbReference type="Proteomes" id="UP000077355"/>
    </source>
</evidence>
<name>A0A168JXR5_9BACL</name>
<accession>A0A168JXR5</accession>
<evidence type="ECO:0000259" key="2">
    <source>
        <dbReference type="PROSITE" id="PS51272"/>
    </source>
</evidence>
<keyword evidence="4" id="KW-1185">Reference proteome</keyword>
<keyword evidence="1" id="KW-0732">Signal</keyword>
<gene>
    <name evidence="3" type="ORF">PBAT_22100</name>
</gene>
<dbReference type="EMBL" id="LVJI01000048">
    <property type="protein sequence ID" value="OAB41244.1"/>
    <property type="molecule type" value="Genomic_DNA"/>
</dbReference>
<reference evidence="3 4" key="1">
    <citation type="submission" date="2016-03" db="EMBL/GenBank/DDBJ databases">
        <title>Draft genome sequence of Paenibacillus antarcticus CECT 5836.</title>
        <authorList>
            <person name="Shin S.-K."/>
            <person name="Yi H."/>
        </authorList>
    </citation>
    <scope>NUCLEOTIDE SEQUENCE [LARGE SCALE GENOMIC DNA]</scope>
    <source>
        <strain evidence="3 4">CECT 5836</strain>
    </source>
</reference>
<feature type="domain" description="SLH" evidence="2">
    <location>
        <begin position="45"/>
        <end position="108"/>
    </location>
</feature>
<dbReference type="PROSITE" id="PS51272">
    <property type="entry name" value="SLH"/>
    <property type="match status" value="1"/>
</dbReference>
<organism evidence="3 4">
    <name type="scientific">Paenibacillus antarcticus</name>
    <dbReference type="NCBI Taxonomy" id="253703"/>
    <lineage>
        <taxon>Bacteria</taxon>
        <taxon>Bacillati</taxon>
        <taxon>Bacillota</taxon>
        <taxon>Bacilli</taxon>
        <taxon>Bacillales</taxon>
        <taxon>Paenibacillaceae</taxon>
        <taxon>Paenibacillus</taxon>
    </lineage>
</organism>
<dbReference type="Proteomes" id="UP000077355">
    <property type="component" value="Unassembled WGS sequence"/>
</dbReference>
<dbReference type="Pfam" id="PF00395">
    <property type="entry name" value="SLH"/>
    <property type="match status" value="1"/>
</dbReference>
<evidence type="ECO:0000256" key="1">
    <source>
        <dbReference type="SAM" id="SignalP"/>
    </source>
</evidence>
<dbReference type="InterPro" id="IPR001119">
    <property type="entry name" value="SLH_dom"/>
</dbReference>
<sequence length="421" mass="46425">MKKKTFIAVLVTTIALASQFSTWDKPAVANAELSEDMNKGVSTMISSVKLTDITTHWAKGAIDKAVERGFAKGYPDGTFKPNSNVTRAEFIKMTVEALKISVDSTTTGGTWYDAYVNAAKNANLYVESDFNSGNLNSQMTRKEMARLSARAIGEKTTDDTKWMYLATKKGLISGLGAGKLGESDNTTRAQSVTIIDRILTVNAGGSLPVDKYAVASAEVVWHGTNIFTVMPEVFTSNDPTKKDQDAELWKKENMIINSKDGEYSGEIEYVIAIDLADPNDPNLKLVPPISSLKWQNNISSSSLTEGIPVSKWRDSYLIYYKSRVVFSKNSEHYAPISIRNNVPLSISGTDGDVYAYLEGALNKIAPVFKDKPMDQTIFLFPKKGWTQNRPLTIAINTPGYSNTFYKTQQLLTISGPFIKSY</sequence>
<dbReference type="OrthoDB" id="5845122at2"/>
<dbReference type="PANTHER" id="PTHR43308:SF5">
    <property type="entry name" value="S-LAYER PROTEIN _ PEPTIDOGLYCAN ENDO-BETA-N-ACETYLGLUCOSAMINIDASE"/>
    <property type="match status" value="1"/>
</dbReference>
<evidence type="ECO:0000313" key="3">
    <source>
        <dbReference type="EMBL" id="OAB41244.1"/>
    </source>
</evidence>
<dbReference type="RefSeq" id="WP_068652834.1">
    <property type="nucleotide sequence ID" value="NZ_CP043611.1"/>
</dbReference>
<feature type="signal peptide" evidence="1">
    <location>
        <begin position="1"/>
        <end position="17"/>
    </location>
</feature>